<dbReference type="PANTHER" id="PTHR43591:SF24">
    <property type="entry name" value="2-METHOXY-6-POLYPRENYL-1,4-BENZOQUINOL METHYLASE, MITOCHONDRIAL"/>
    <property type="match status" value="1"/>
</dbReference>
<feature type="region of interest" description="Disordered" evidence="1">
    <location>
        <begin position="181"/>
        <end position="249"/>
    </location>
</feature>
<protein>
    <recommendedName>
        <fullName evidence="2">Methyltransferase domain-containing protein</fullName>
    </recommendedName>
</protein>
<dbReference type="Proteomes" id="UP000053257">
    <property type="component" value="Unassembled WGS sequence"/>
</dbReference>
<evidence type="ECO:0000313" key="4">
    <source>
        <dbReference type="Proteomes" id="UP000053257"/>
    </source>
</evidence>
<dbReference type="EMBL" id="KN840493">
    <property type="protein sequence ID" value="KIP07624.1"/>
    <property type="molecule type" value="Genomic_DNA"/>
</dbReference>
<sequence length="485" mass="53099">MSPQGENSDIASRARDSGDDNSSSSEVPYPVEYSSEQLVFDDWNQMFLTALFKGMTARQADTPPSNVLDLGCGSGLWVLEAAKAWPKSKFIGLDFRQIQPDLKLCASQPGLREVVNRVRWIRGNFLEPLPFAANSFDLVRICGIGLGVPEDKWQKLFQEVSRILVPGGIVEVIEDDLTFPCGSQPEWSPPDPKVAPTTFPKSASTETISGDSPTLSRSSRLTRKSSSSRLVNSLFPTESGGPAGDDPFDPAVGSARIDYLEILDPKNHSKLKAAWDSMLHRRFLPTGLLSVLQFYFTAEFDEAQTFPALQVPLAPNTRLYEAESAARGKGTGTGLPTLLEHPADACELGIPALHALGGHADPVLEDYHRLAESGPAGAVTSATWAHMHLAKVVALVQGCKAAVWEAYQDLEPAAAGVHDDRMRMRRNMHHSVAWSREAPAEPPDGKAWRSRAGFMEVDEEDPILDHRVGRAVRAFVGRKPFNRDH</sequence>
<dbReference type="InterPro" id="IPR029063">
    <property type="entry name" value="SAM-dependent_MTases_sf"/>
</dbReference>
<feature type="compositionally biased region" description="Polar residues" evidence="1">
    <location>
        <begin position="1"/>
        <end position="10"/>
    </location>
</feature>
<feature type="domain" description="Methyltransferase" evidence="2">
    <location>
        <begin position="67"/>
        <end position="168"/>
    </location>
</feature>
<proteinExistence type="predicted"/>
<evidence type="ECO:0000313" key="3">
    <source>
        <dbReference type="EMBL" id="KIP07624.1"/>
    </source>
</evidence>
<gene>
    <name evidence="3" type="ORF">PHLGIDRAFT_35336</name>
</gene>
<dbReference type="GO" id="GO:0008168">
    <property type="term" value="F:methyltransferase activity"/>
    <property type="evidence" value="ECO:0007669"/>
    <property type="project" value="TreeGrafter"/>
</dbReference>
<dbReference type="InterPro" id="IPR041698">
    <property type="entry name" value="Methyltransf_25"/>
</dbReference>
<dbReference type="SUPFAM" id="SSF53335">
    <property type="entry name" value="S-adenosyl-L-methionine-dependent methyltransferases"/>
    <property type="match status" value="1"/>
</dbReference>
<organism evidence="3 4">
    <name type="scientific">Phlebiopsis gigantea (strain 11061_1 CR5-6)</name>
    <name type="common">White-rot fungus</name>
    <name type="synonym">Peniophora gigantea</name>
    <dbReference type="NCBI Taxonomy" id="745531"/>
    <lineage>
        <taxon>Eukaryota</taxon>
        <taxon>Fungi</taxon>
        <taxon>Dikarya</taxon>
        <taxon>Basidiomycota</taxon>
        <taxon>Agaricomycotina</taxon>
        <taxon>Agaricomycetes</taxon>
        <taxon>Polyporales</taxon>
        <taxon>Phanerochaetaceae</taxon>
        <taxon>Phlebiopsis</taxon>
    </lineage>
</organism>
<dbReference type="Gene3D" id="3.40.50.150">
    <property type="entry name" value="Vaccinia Virus protein VP39"/>
    <property type="match status" value="1"/>
</dbReference>
<feature type="region of interest" description="Disordered" evidence="1">
    <location>
        <begin position="1"/>
        <end position="28"/>
    </location>
</feature>
<dbReference type="HOGENOM" id="CLU_029174_0_0_1"/>
<keyword evidence="4" id="KW-1185">Reference proteome</keyword>
<feature type="compositionally biased region" description="Polar residues" evidence="1">
    <location>
        <begin position="199"/>
        <end position="211"/>
    </location>
</feature>
<dbReference type="AlphaFoldDB" id="A0A0C3NR15"/>
<dbReference type="Pfam" id="PF13649">
    <property type="entry name" value="Methyltransf_25"/>
    <property type="match status" value="1"/>
</dbReference>
<dbReference type="CDD" id="cd02440">
    <property type="entry name" value="AdoMet_MTases"/>
    <property type="match status" value="1"/>
</dbReference>
<evidence type="ECO:0000256" key="1">
    <source>
        <dbReference type="SAM" id="MobiDB-lite"/>
    </source>
</evidence>
<feature type="compositionally biased region" description="Low complexity" evidence="1">
    <location>
        <begin position="212"/>
        <end position="230"/>
    </location>
</feature>
<evidence type="ECO:0000259" key="2">
    <source>
        <dbReference type="Pfam" id="PF13649"/>
    </source>
</evidence>
<dbReference type="OrthoDB" id="2013972at2759"/>
<name>A0A0C3NR15_PHLG1</name>
<dbReference type="STRING" id="745531.A0A0C3NR15"/>
<dbReference type="PANTHER" id="PTHR43591">
    <property type="entry name" value="METHYLTRANSFERASE"/>
    <property type="match status" value="1"/>
</dbReference>
<reference evidence="3 4" key="1">
    <citation type="journal article" date="2014" name="PLoS Genet.">
        <title>Analysis of the Phlebiopsis gigantea genome, transcriptome and secretome provides insight into its pioneer colonization strategies of wood.</title>
        <authorList>
            <person name="Hori C."/>
            <person name="Ishida T."/>
            <person name="Igarashi K."/>
            <person name="Samejima M."/>
            <person name="Suzuki H."/>
            <person name="Master E."/>
            <person name="Ferreira P."/>
            <person name="Ruiz-Duenas F.J."/>
            <person name="Held B."/>
            <person name="Canessa P."/>
            <person name="Larrondo L.F."/>
            <person name="Schmoll M."/>
            <person name="Druzhinina I.S."/>
            <person name="Kubicek C.P."/>
            <person name="Gaskell J.A."/>
            <person name="Kersten P."/>
            <person name="St John F."/>
            <person name="Glasner J."/>
            <person name="Sabat G."/>
            <person name="Splinter BonDurant S."/>
            <person name="Syed K."/>
            <person name="Yadav J."/>
            <person name="Mgbeahuruike A.C."/>
            <person name="Kovalchuk A."/>
            <person name="Asiegbu F.O."/>
            <person name="Lackner G."/>
            <person name="Hoffmeister D."/>
            <person name="Rencoret J."/>
            <person name="Gutierrez A."/>
            <person name="Sun H."/>
            <person name="Lindquist E."/>
            <person name="Barry K."/>
            <person name="Riley R."/>
            <person name="Grigoriev I.V."/>
            <person name="Henrissat B."/>
            <person name="Kues U."/>
            <person name="Berka R.M."/>
            <person name="Martinez A.T."/>
            <person name="Covert S.F."/>
            <person name="Blanchette R.A."/>
            <person name="Cullen D."/>
        </authorList>
    </citation>
    <scope>NUCLEOTIDE SEQUENCE [LARGE SCALE GENOMIC DNA]</scope>
    <source>
        <strain evidence="3 4">11061_1 CR5-6</strain>
    </source>
</reference>
<accession>A0A0C3NR15</accession>